<dbReference type="PANTHER" id="PTHR43977">
    <property type="entry name" value="STRUCTURAL MAINTENANCE OF CHROMOSOMES PROTEIN 3"/>
    <property type="match status" value="1"/>
</dbReference>
<dbReference type="GO" id="GO:0005694">
    <property type="term" value="C:chromosome"/>
    <property type="evidence" value="ECO:0007669"/>
    <property type="project" value="InterPro"/>
</dbReference>
<keyword evidence="2" id="KW-1185">Reference proteome</keyword>
<name>A0AAU9MK47_9ASTR</name>
<dbReference type="SUPFAM" id="SSF75553">
    <property type="entry name" value="Smc hinge domain"/>
    <property type="match status" value="1"/>
</dbReference>
<organism evidence="1 2">
    <name type="scientific">Lactuca virosa</name>
    <dbReference type="NCBI Taxonomy" id="75947"/>
    <lineage>
        <taxon>Eukaryota</taxon>
        <taxon>Viridiplantae</taxon>
        <taxon>Streptophyta</taxon>
        <taxon>Embryophyta</taxon>
        <taxon>Tracheophyta</taxon>
        <taxon>Spermatophyta</taxon>
        <taxon>Magnoliopsida</taxon>
        <taxon>eudicotyledons</taxon>
        <taxon>Gunneridae</taxon>
        <taxon>Pentapetalae</taxon>
        <taxon>asterids</taxon>
        <taxon>campanulids</taxon>
        <taxon>Asterales</taxon>
        <taxon>Asteraceae</taxon>
        <taxon>Cichorioideae</taxon>
        <taxon>Cichorieae</taxon>
        <taxon>Lactucinae</taxon>
        <taxon>Lactuca</taxon>
    </lineage>
</organism>
<proteinExistence type="predicted"/>
<gene>
    <name evidence="1" type="ORF">LVIROSA_LOCUS14451</name>
</gene>
<accession>A0AAU9MK47</accession>
<dbReference type="Proteomes" id="UP001157418">
    <property type="component" value="Unassembled WGS sequence"/>
</dbReference>
<dbReference type="AlphaFoldDB" id="A0AAU9MK47"/>
<dbReference type="EMBL" id="CAKMRJ010002223">
    <property type="protein sequence ID" value="CAH1427446.1"/>
    <property type="molecule type" value="Genomic_DNA"/>
</dbReference>
<evidence type="ECO:0000313" key="2">
    <source>
        <dbReference type="Proteomes" id="UP001157418"/>
    </source>
</evidence>
<dbReference type="InterPro" id="IPR036277">
    <property type="entry name" value="SMC_hinge_sf"/>
</dbReference>
<dbReference type="GO" id="GO:0005524">
    <property type="term" value="F:ATP binding"/>
    <property type="evidence" value="ECO:0007669"/>
    <property type="project" value="InterPro"/>
</dbReference>
<sequence length="155" mass="17099">MGRQSQQFGVPDADFLNLFRALWGTESELTAEIECLKSEVVKAEKALDHATPEDIRRGISTVRRTCREYSITGVFGSLYRAFARTVICRELDVATRVARTDGLDCITIEGDQVGKKGGKHDKPTTCVPGAATEPICTIFGWCVGGQERRSDRRSS</sequence>
<protein>
    <submittedName>
        <fullName evidence="1">Uncharacterized protein</fullName>
    </submittedName>
</protein>
<dbReference type="GO" id="GO:0051276">
    <property type="term" value="P:chromosome organization"/>
    <property type="evidence" value="ECO:0007669"/>
    <property type="project" value="InterPro"/>
</dbReference>
<evidence type="ECO:0000313" key="1">
    <source>
        <dbReference type="EMBL" id="CAH1427446.1"/>
    </source>
</evidence>
<reference evidence="1 2" key="1">
    <citation type="submission" date="2022-01" db="EMBL/GenBank/DDBJ databases">
        <authorList>
            <person name="Xiong W."/>
            <person name="Schranz E."/>
        </authorList>
    </citation>
    <scope>NUCLEOTIDE SEQUENCE [LARGE SCALE GENOMIC DNA]</scope>
</reference>
<comment type="caution">
    <text evidence="1">The sequence shown here is derived from an EMBL/GenBank/DDBJ whole genome shotgun (WGS) entry which is preliminary data.</text>
</comment>